<evidence type="ECO:0000256" key="1">
    <source>
        <dbReference type="ARBA" id="ARBA00022679"/>
    </source>
</evidence>
<dbReference type="InterPro" id="IPR011913">
    <property type="entry name" value="RfaE_dom_I"/>
</dbReference>
<evidence type="ECO:0000313" key="4">
    <source>
        <dbReference type="EMBL" id="CAA9570806.1"/>
    </source>
</evidence>
<dbReference type="SUPFAM" id="SSF53613">
    <property type="entry name" value="Ribokinase-like"/>
    <property type="match status" value="1"/>
</dbReference>
<dbReference type="GO" id="GO:0016773">
    <property type="term" value="F:phosphotransferase activity, alcohol group as acceptor"/>
    <property type="evidence" value="ECO:0007669"/>
    <property type="project" value="InterPro"/>
</dbReference>
<evidence type="ECO:0000259" key="3">
    <source>
        <dbReference type="Pfam" id="PF00294"/>
    </source>
</evidence>
<dbReference type="PROSITE" id="PS00583">
    <property type="entry name" value="PFKB_KINASES_1"/>
    <property type="match status" value="1"/>
</dbReference>
<feature type="domain" description="Carbohydrate kinase PfkB" evidence="3">
    <location>
        <begin position="21"/>
        <end position="316"/>
    </location>
</feature>
<reference evidence="4" key="1">
    <citation type="submission" date="2020-02" db="EMBL/GenBank/DDBJ databases">
        <authorList>
            <person name="Meier V. D."/>
        </authorList>
    </citation>
    <scope>NUCLEOTIDE SEQUENCE</scope>
    <source>
        <strain evidence="4">AVDCRST_MAG88</strain>
    </source>
</reference>
<dbReference type="AlphaFoldDB" id="A0A6J4V6J7"/>
<dbReference type="InterPro" id="IPR029056">
    <property type="entry name" value="Ribokinase-like"/>
</dbReference>
<dbReference type="PANTHER" id="PTHR46969:SF1">
    <property type="entry name" value="BIFUNCTIONAL PROTEIN HLDE"/>
    <property type="match status" value="1"/>
</dbReference>
<name>A0A6J4V6J7_9BACT</name>
<dbReference type="EC" id="2.7.-.-" evidence="4"/>
<dbReference type="CDD" id="cd01172">
    <property type="entry name" value="RfaE_like"/>
    <property type="match status" value="1"/>
</dbReference>
<dbReference type="GO" id="GO:0033785">
    <property type="term" value="F:heptose 7-phosphate kinase activity"/>
    <property type="evidence" value="ECO:0007669"/>
    <property type="project" value="TreeGrafter"/>
</dbReference>
<dbReference type="PANTHER" id="PTHR46969">
    <property type="entry name" value="BIFUNCTIONAL PROTEIN HLDE"/>
    <property type="match status" value="1"/>
</dbReference>
<organism evidence="4">
    <name type="scientific">uncultured Thermomicrobiales bacterium</name>
    <dbReference type="NCBI Taxonomy" id="1645740"/>
    <lineage>
        <taxon>Bacteria</taxon>
        <taxon>Pseudomonadati</taxon>
        <taxon>Thermomicrobiota</taxon>
        <taxon>Thermomicrobia</taxon>
        <taxon>Thermomicrobiales</taxon>
        <taxon>environmental samples</taxon>
    </lineage>
</organism>
<evidence type="ECO:0000256" key="2">
    <source>
        <dbReference type="ARBA" id="ARBA00022777"/>
    </source>
</evidence>
<dbReference type="InterPro" id="IPR011611">
    <property type="entry name" value="PfkB_dom"/>
</dbReference>
<keyword evidence="2 4" id="KW-0418">Kinase</keyword>
<dbReference type="Gene3D" id="3.40.1190.20">
    <property type="match status" value="1"/>
</dbReference>
<dbReference type="Pfam" id="PF00294">
    <property type="entry name" value="PfkB"/>
    <property type="match status" value="1"/>
</dbReference>
<accession>A0A6J4V6J7</accession>
<dbReference type="InterPro" id="IPR002173">
    <property type="entry name" value="Carboh/pur_kinase_PfkB_CS"/>
</dbReference>
<sequence>MSDEAVSSTDLDHLALPAVLVVGDAVLDEYLFGTATRLSREAPVPVLELTRRLLLPGGAANPAHNMAALGAPVALAAMIGADEDGRCLRDLLAGAGVDPRCLLIDPARPTTVKTRIVAEGLLRFPQQVARIDRIRRGAPPPSVATALDTLLGAEVGRVAAVLCSDYLSGLLTAELTTRLVALCREGGVLLTVDAQGELGKYRGVDLLRCNAQEAAGHLGRPLVGEDDFRAALGAMLVDLDVGLLVVTRGEEGLSLRGREVPYTHLPARRVEVADTTGAGDTFIAVMTLALATGIAPVGAAALANVAAGLVVRRFGNAVLTLDELRVEWAGAREWHDSSRP</sequence>
<dbReference type="GO" id="GO:0005829">
    <property type="term" value="C:cytosol"/>
    <property type="evidence" value="ECO:0007669"/>
    <property type="project" value="TreeGrafter"/>
</dbReference>
<keyword evidence="1 4" id="KW-0808">Transferase</keyword>
<protein>
    <submittedName>
        <fullName evidence="4">ADP-heptose synthase / D-glycero-beta-D-manno-heptose 7-phosphate kinase</fullName>
        <ecNumber evidence="4">2.7.-.-</ecNumber>
    </submittedName>
</protein>
<proteinExistence type="predicted"/>
<dbReference type="GO" id="GO:0033786">
    <property type="term" value="F:heptose-1-phosphate adenylyltransferase activity"/>
    <property type="evidence" value="ECO:0007669"/>
    <property type="project" value="TreeGrafter"/>
</dbReference>
<gene>
    <name evidence="4" type="ORF">AVDCRST_MAG88-2313</name>
</gene>
<dbReference type="EMBL" id="CADCWM010000588">
    <property type="protein sequence ID" value="CAA9570806.1"/>
    <property type="molecule type" value="Genomic_DNA"/>
</dbReference>